<evidence type="ECO:0000256" key="11">
    <source>
        <dbReference type="SAM" id="Phobius"/>
    </source>
</evidence>
<comment type="caution">
    <text evidence="13">The sequence shown here is derived from an EMBL/GenBank/DDBJ whole genome shotgun (WGS) entry which is preliminary data.</text>
</comment>
<keyword evidence="3 10" id="KW-0813">Transport</keyword>
<dbReference type="NCBIfam" id="TIGR01352">
    <property type="entry name" value="tonB_Cterm"/>
    <property type="match status" value="1"/>
</dbReference>
<evidence type="ECO:0000256" key="8">
    <source>
        <dbReference type="ARBA" id="ARBA00022989"/>
    </source>
</evidence>
<dbReference type="PANTHER" id="PTHR33446:SF2">
    <property type="entry name" value="PROTEIN TONB"/>
    <property type="match status" value="1"/>
</dbReference>
<feature type="domain" description="TonB C-terminal" evidence="12">
    <location>
        <begin position="360"/>
        <end position="456"/>
    </location>
</feature>
<evidence type="ECO:0000256" key="4">
    <source>
        <dbReference type="ARBA" id="ARBA00022475"/>
    </source>
</evidence>
<dbReference type="RefSeq" id="WP_049769152.1">
    <property type="nucleotide sequence ID" value="NZ_BPTT01000001.1"/>
</dbReference>
<accession>A0AA37MQF0</accession>
<dbReference type="FunFam" id="3.30.1150.10:FF:000002">
    <property type="entry name" value="Energy transducer TonB"/>
    <property type="match status" value="1"/>
</dbReference>
<keyword evidence="10" id="KW-1134">Transmembrane beta strand</keyword>
<keyword evidence="4" id="KW-1003">Cell membrane</keyword>
<dbReference type="InterPro" id="IPR006260">
    <property type="entry name" value="TonB/TolA_C"/>
</dbReference>
<gene>
    <name evidence="13" type="ORF">PRMUPPPA20_26580</name>
</gene>
<keyword evidence="7" id="KW-0653">Protein transport</keyword>
<dbReference type="InterPro" id="IPR039426">
    <property type="entry name" value="TonB-dep_rcpt-like"/>
</dbReference>
<keyword evidence="9 10" id="KW-0472">Membrane</keyword>
<dbReference type="Gene3D" id="3.30.1150.10">
    <property type="match status" value="1"/>
</dbReference>
<evidence type="ECO:0000256" key="9">
    <source>
        <dbReference type="ARBA" id="ARBA00023136"/>
    </source>
</evidence>
<dbReference type="InterPro" id="IPR037682">
    <property type="entry name" value="TonB_C"/>
</dbReference>
<dbReference type="GeneID" id="31501673"/>
<evidence type="ECO:0000256" key="1">
    <source>
        <dbReference type="ARBA" id="ARBA00004383"/>
    </source>
</evidence>
<comment type="similarity">
    <text evidence="10">Belongs to the TonB-dependent receptor family.</text>
</comment>
<evidence type="ECO:0000313" key="14">
    <source>
        <dbReference type="Proteomes" id="UP000887097"/>
    </source>
</evidence>
<dbReference type="InterPro" id="IPR037066">
    <property type="entry name" value="Plug_dom_sf"/>
</dbReference>
<dbReference type="Gene3D" id="2.170.130.10">
    <property type="entry name" value="TonB-dependent receptor, plug domain"/>
    <property type="match status" value="1"/>
</dbReference>
<evidence type="ECO:0000259" key="12">
    <source>
        <dbReference type="PROSITE" id="PS52015"/>
    </source>
</evidence>
<organism evidence="13 14">
    <name type="scientific">Xylanibacter ruminicola</name>
    <name type="common">Prevotella ruminicola</name>
    <dbReference type="NCBI Taxonomy" id="839"/>
    <lineage>
        <taxon>Bacteria</taxon>
        <taxon>Pseudomonadati</taxon>
        <taxon>Bacteroidota</taxon>
        <taxon>Bacteroidia</taxon>
        <taxon>Bacteroidales</taxon>
        <taxon>Prevotellaceae</taxon>
        <taxon>Xylanibacter</taxon>
    </lineage>
</organism>
<evidence type="ECO:0000256" key="5">
    <source>
        <dbReference type="ARBA" id="ARBA00022519"/>
    </source>
</evidence>
<comment type="subcellular location">
    <subcellularLocation>
        <location evidence="1">Cell inner membrane</location>
        <topology evidence="1">Single-pass membrane protein</topology>
        <orientation evidence="1">Periplasmic side</orientation>
    </subcellularLocation>
    <subcellularLocation>
        <location evidence="10">Cell outer membrane</location>
        <topology evidence="10">Multi-pass membrane protein</topology>
    </subcellularLocation>
</comment>
<proteinExistence type="inferred from homology"/>
<dbReference type="AlphaFoldDB" id="A0AA37MQF0"/>
<dbReference type="EMBL" id="BPTT01000001">
    <property type="protein sequence ID" value="GJG34549.1"/>
    <property type="molecule type" value="Genomic_DNA"/>
</dbReference>
<evidence type="ECO:0000256" key="6">
    <source>
        <dbReference type="ARBA" id="ARBA00022692"/>
    </source>
</evidence>
<feature type="transmembrane region" description="Helical" evidence="11">
    <location>
        <begin position="37"/>
        <end position="57"/>
    </location>
</feature>
<dbReference type="CDD" id="cd07341">
    <property type="entry name" value="M56_BlaR1_MecR1_like"/>
    <property type="match status" value="1"/>
</dbReference>
<keyword evidence="5" id="KW-0997">Cell inner membrane</keyword>
<feature type="transmembrane region" description="Helical" evidence="11">
    <location>
        <begin position="266"/>
        <end position="285"/>
    </location>
</feature>
<dbReference type="PANTHER" id="PTHR33446">
    <property type="entry name" value="PROTEIN TONB-RELATED"/>
    <property type="match status" value="1"/>
</dbReference>
<dbReference type="GO" id="GO:0055085">
    <property type="term" value="P:transmembrane transport"/>
    <property type="evidence" value="ECO:0007669"/>
    <property type="project" value="InterPro"/>
</dbReference>
<dbReference type="Pfam" id="PF05569">
    <property type="entry name" value="Peptidase_M56"/>
    <property type="match status" value="1"/>
</dbReference>
<dbReference type="InterPro" id="IPR051045">
    <property type="entry name" value="TonB-dependent_transducer"/>
</dbReference>
<feature type="transmembrane region" description="Helical" evidence="11">
    <location>
        <begin position="88"/>
        <end position="113"/>
    </location>
</feature>
<dbReference type="GO" id="GO:0098797">
    <property type="term" value="C:plasma membrane protein complex"/>
    <property type="evidence" value="ECO:0007669"/>
    <property type="project" value="TreeGrafter"/>
</dbReference>
<dbReference type="InterPro" id="IPR008756">
    <property type="entry name" value="Peptidase_M56"/>
</dbReference>
<keyword evidence="8 11" id="KW-1133">Transmembrane helix</keyword>
<reference evidence="13" key="1">
    <citation type="submission" date="2021-08" db="EMBL/GenBank/DDBJ databases">
        <title>Prevotella lacticifex sp. nov., isolated from rumen of cow.</title>
        <authorList>
            <person name="Shinkai T."/>
            <person name="Ikeyama N."/>
            <person name="Kumagai M."/>
            <person name="Ohmori H."/>
            <person name="Sakamoto M."/>
            <person name="Ohkuma M."/>
            <person name="Mitsumori M."/>
        </authorList>
    </citation>
    <scope>NUCLEOTIDE SEQUENCE</scope>
    <source>
        <strain evidence="13">JCM 8259</strain>
    </source>
</reference>
<dbReference type="Pfam" id="PF03544">
    <property type="entry name" value="TonB_C"/>
    <property type="match status" value="1"/>
</dbReference>
<dbReference type="GO" id="GO:0009279">
    <property type="term" value="C:cell outer membrane"/>
    <property type="evidence" value="ECO:0007669"/>
    <property type="project" value="UniProtKB-SubCell"/>
</dbReference>
<evidence type="ECO:0000256" key="3">
    <source>
        <dbReference type="ARBA" id="ARBA00022448"/>
    </source>
</evidence>
<evidence type="ECO:0000256" key="10">
    <source>
        <dbReference type="PROSITE-ProRule" id="PRU01360"/>
    </source>
</evidence>
<sequence>MIDFLTYDLKVAAILAVFYMFYRVLLARETFHRVNRVVLLATAVASFVLPLCVITLHKTVVVESAPSVSFGALEAVADISSDAGMYPLWQSVAIVLFFIGMAATLGHTLWSLFRIVKLIKHSQKYPQSDGTVICVTGNPDLAPFSWMHYIVMNRSDYLANDAAILTHERGHIRYHHSWDLLFVDTLTALQWFNPAIWMLRSDLRAIHEYEADGAVLSQGINARQYQYLLITKAASIGGYSLANGISHSTLKNRINMMLHTKSPRRSLLKLLALLPIIGAVLAVNAETVTDYEYTRPQKQMPIKKGRKNTVINIGGKKVLQIVETAEKKSEIAEPPAIEETVEPTSGKTYDVAEQMPQFPGGASKLFEYLASNIQYPAEAENANIQGRVIVSFVVEKDGRVSEPQVKKSVAPSLDAEALRVVGSMPKWIPGRQDGEAVRVKYTVPLNFRLQYGPSKDALAEKLVAYAAGYEAGRKGLNEQRSERPLIYVDGKEMTLEEVGKLDPKSIDHMNVLKEKTAIEKYGEKAKDGVILITTKK</sequence>
<dbReference type="Proteomes" id="UP000887097">
    <property type="component" value="Unassembled WGS sequence"/>
</dbReference>
<name>A0AA37MQF0_XYLRU</name>
<keyword evidence="6 10" id="KW-0812">Transmembrane</keyword>
<dbReference type="PROSITE" id="PS52016">
    <property type="entry name" value="TONB_DEPENDENT_REC_3"/>
    <property type="match status" value="1"/>
</dbReference>
<dbReference type="GO" id="GO:0031992">
    <property type="term" value="F:energy transducer activity"/>
    <property type="evidence" value="ECO:0007669"/>
    <property type="project" value="TreeGrafter"/>
</dbReference>
<keyword evidence="10" id="KW-0998">Cell outer membrane</keyword>
<dbReference type="SUPFAM" id="SSF74653">
    <property type="entry name" value="TolA/TonB C-terminal domain"/>
    <property type="match status" value="1"/>
</dbReference>
<protein>
    <submittedName>
        <fullName evidence="13">Cell envelope biogenesis protein TonB</fullName>
    </submittedName>
</protein>
<evidence type="ECO:0000313" key="13">
    <source>
        <dbReference type="EMBL" id="GJG34549.1"/>
    </source>
</evidence>
<feature type="transmembrane region" description="Helical" evidence="11">
    <location>
        <begin position="6"/>
        <end position="25"/>
    </location>
</feature>
<dbReference type="PROSITE" id="PS52015">
    <property type="entry name" value="TONB_CTD"/>
    <property type="match status" value="1"/>
</dbReference>
<dbReference type="GO" id="GO:0015031">
    <property type="term" value="P:protein transport"/>
    <property type="evidence" value="ECO:0007669"/>
    <property type="project" value="UniProtKB-KW"/>
</dbReference>
<comment type="similarity">
    <text evidence="2">Belongs to the TonB family.</text>
</comment>
<evidence type="ECO:0000256" key="2">
    <source>
        <dbReference type="ARBA" id="ARBA00006555"/>
    </source>
</evidence>
<evidence type="ECO:0000256" key="7">
    <source>
        <dbReference type="ARBA" id="ARBA00022927"/>
    </source>
</evidence>